<dbReference type="PANTHER" id="PTHR30193:SF37">
    <property type="entry name" value="INNER MEMBRANE ABC TRANSPORTER PERMEASE PROTEIN YCJO"/>
    <property type="match status" value="1"/>
</dbReference>
<dbReference type="SUPFAM" id="SSF160964">
    <property type="entry name" value="MalF N-terminal region-like"/>
    <property type="match status" value="1"/>
</dbReference>
<dbReference type="Gene3D" id="1.10.3720.10">
    <property type="entry name" value="MetI-like"/>
    <property type="match status" value="1"/>
</dbReference>
<dbReference type="PANTHER" id="PTHR30193">
    <property type="entry name" value="ABC TRANSPORTER PERMEASE PROTEIN"/>
    <property type="match status" value="1"/>
</dbReference>
<dbReference type="InterPro" id="IPR035906">
    <property type="entry name" value="MetI-like_sf"/>
</dbReference>
<dbReference type="Proteomes" id="UP000214746">
    <property type="component" value="Unassembled WGS sequence"/>
</dbReference>
<dbReference type="CDD" id="cd06261">
    <property type="entry name" value="TM_PBP2"/>
    <property type="match status" value="1"/>
</dbReference>
<feature type="transmembrane region" description="Helical" evidence="7">
    <location>
        <begin position="210"/>
        <end position="232"/>
    </location>
</feature>
<evidence type="ECO:0000256" key="1">
    <source>
        <dbReference type="ARBA" id="ARBA00004651"/>
    </source>
</evidence>
<keyword evidence="3" id="KW-1003">Cell membrane</keyword>
<feature type="transmembrane region" description="Helical" evidence="7">
    <location>
        <begin position="273"/>
        <end position="298"/>
    </location>
</feature>
<comment type="caution">
    <text evidence="9">The sequence shown here is derived from an EMBL/GenBank/DDBJ whole genome shotgun (WGS) entry which is preliminary data.</text>
</comment>
<keyword evidence="2 7" id="KW-0813">Transport</keyword>
<dbReference type="EMBL" id="NHRJ02000006">
    <property type="protein sequence ID" value="PZE20654.1"/>
    <property type="molecule type" value="Genomic_DNA"/>
</dbReference>
<comment type="subcellular location">
    <subcellularLocation>
        <location evidence="1 7">Cell membrane</location>
        <topology evidence="1 7">Multi-pass membrane protein</topology>
    </subcellularLocation>
</comment>
<dbReference type="SUPFAM" id="SSF161098">
    <property type="entry name" value="MetI-like"/>
    <property type="match status" value="1"/>
</dbReference>
<evidence type="ECO:0000256" key="6">
    <source>
        <dbReference type="ARBA" id="ARBA00023136"/>
    </source>
</evidence>
<keyword evidence="5 7" id="KW-1133">Transmembrane helix</keyword>
<dbReference type="InterPro" id="IPR000515">
    <property type="entry name" value="MetI-like"/>
</dbReference>
<feature type="transmembrane region" description="Helical" evidence="7">
    <location>
        <begin position="23"/>
        <end position="44"/>
    </location>
</feature>
<sequence length="305" mass="34331">MPVEKTTHSPSFSLQRLWQSPTVLNLMYVPALLLFGVFIFYPLIQGIKISFTNWDGYSQQYAWVGWEKYAQIFTDPKIIQTMKNTFIYGLGSTLFQNLLGLAYALFLDQKLRGKGIVRTVVYLPVIISPLIMGYISYFFFQFEAGAINDLLKLLNKETVDWLASGPRAVWIITGVNTFQYMGIAMIIYLAGLQSISKEYYEAADIDGATWLSRFLNITLPLLAPAITINIVINVIGGLKLFDVIIAMTNGGPGYASQSLSTMMYNLYFARQDAGYAAALGNVMFLIICVISLTALYLLRRREVKM</sequence>
<dbReference type="AlphaFoldDB" id="A0A2W1N9P3"/>
<accession>A0A2W1N9P3</accession>
<comment type="similarity">
    <text evidence="7">Belongs to the binding-protein-dependent transport system permease family.</text>
</comment>
<evidence type="ECO:0000256" key="4">
    <source>
        <dbReference type="ARBA" id="ARBA00022692"/>
    </source>
</evidence>
<dbReference type="InterPro" id="IPR051393">
    <property type="entry name" value="ABC_transporter_permease"/>
</dbReference>
<organism evidence="9 10">
    <name type="scientific">Paenibacillus xerothermodurans</name>
    <dbReference type="NCBI Taxonomy" id="1977292"/>
    <lineage>
        <taxon>Bacteria</taxon>
        <taxon>Bacillati</taxon>
        <taxon>Bacillota</taxon>
        <taxon>Bacilli</taxon>
        <taxon>Bacillales</taxon>
        <taxon>Paenibacillaceae</taxon>
        <taxon>Paenibacillus</taxon>
    </lineage>
</organism>
<feature type="transmembrane region" description="Helical" evidence="7">
    <location>
        <begin position="168"/>
        <end position="190"/>
    </location>
</feature>
<evidence type="ECO:0000256" key="7">
    <source>
        <dbReference type="RuleBase" id="RU363032"/>
    </source>
</evidence>
<dbReference type="OrthoDB" id="5174895at2"/>
<evidence type="ECO:0000256" key="5">
    <source>
        <dbReference type="ARBA" id="ARBA00022989"/>
    </source>
</evidence>
<feature type="transmembrane region" description="Helical" evidence="7">
    <location>
        <begin position="86"/>
        <end position="107"/>
    </location>
</feature>
<feature type="domain" description="ABC transmembrane type-1" evidence="8">
    <location>
        <begin position="82"/>
        <end position="294"/>
    </location>
</feature>
<name>A0A2W1N9P3_PAEXE</name>
<keyword evidence="6 7" id="KW-0472">Membrane</keyword>
<evidence type="ECO:0000313" key="10">
    <source>
        <dbReference type="Proteomes" id="UP000214746"/>
    </source>
</evidence>
<keyword evidence="10" id="KW-1185">Reference proteome</keyword>
<dbReference type="GO" id="GO:0005886">
    <property type="term" value="C:plasma membrane"/>
    <property type="evidence" value="ECO:0007669"/>
    <property type="project" value="UniProtKB-SubCell"/>
</dbReference>
<evidence type="ECO:0000256" key="2">
    <source>
        <dbReference type="ARBA" id="ARBA00022448"/>
    </source>
</evidence>
<evidence type="ECO:0000313" key="9">
    <source>
        <dbReference type="EMBL" id="PZE20654.1"/>
    </source>
</evidence>
<gene>
    <name evidence="9" type="ORF">CBW46_012370</name>
</gene>
<proteinExistence type="inferred from homology"/>
<keyword evidence="4 7" id="KW-0812">Transmembrane</keyword>
<feature type="transmembrane region" description="Helical" evidence="7">
    <location>
        <begin position="119"/>
        <end position="140"/>
    </location>
</feature>
<reference evidence="9" key="1">
    <citation type="submission" date="2018-06" db="EMBL/GenBank/DDBJ databases">
        <title>Paenibacillus xerothermodurans sp. nov. an extremely dry heat resistant spore forming bacterium isolated from the soil of Cape Canaveral, Florida.</title>
        <authorList>
            <person name="Seuylemezian A."/>
            <person name="Kaur N."/>
            <person name="Patil P."/>
            <person name="Patil P."/>
            <person name="Mayilraj S."/>
            <person name="Vaishampayan P."/>
        </authorList>
    </citation>
    <scope>NUCLEOTIDE SEQUENCE [LARGE SCALE GENOMIC DNA]</scope>
    <source>
        <strain evidence="9">ATCC 27380</strain>
    </source>
</reference>
<evidence type="ECO:0000256" key="3">
    <source>
        <dbReference type="ARBA" id="ARBA00022475"/>
    </source>
</evidence>
<dbReference type="GO" id="GO:0055085">
    <property type="term" value="P:transmembrane transport"/>
    <property type="evidence" value="ECO:0007669"/>
    <property type="project" value="InterPro"/>
</dbReference>
<protein>
    <submittedName>
        <fullName evidence="9">Sugar ABC transporter permease</fullName>
    </submittedName>
</protein>
<dbReference type="Pfam" id="PF00528">
    <property type="entry name" value="BPD_transp_1"/>
    <property type="match status" value="1"/>
</dbReference>
<dbReference type="PROSITE" id="PS50928">
    <property type="entry name" value="ABC_TM1"/>
    <property type="match status" value="1"/>
</dbReference>
<evidence type="ECO:0000259" key="8">
    <source>
        <dbReference type="PROSITE" id="PS50928"/>
    </source>
</evidence>